<comment type="catalytic activity">
    <reaction evidence="6">
        <text>Release of N-terminal amino acids, preferentially methionine, from peptides and arylamides.</text>
        <dbReference type="EC" id="3.4.11.18"/>
    </reaction>
</comment>
<dbReference type="Gene3D" id="3.90.230.10">
    <property type="entry name" value="Creatinase/methionine aminopeptidase superfamily"/>
    <property type="match status" value="1"/>
</dbReference>
<dbReference type="HAMAP" id="MF_01974">
    <property type="entry name" value="MetAP_1"/>
    <property type="match status" value="1"/>
</dbReference>
<evidence type="ECO:0000256" key="4">
    <source>
        <dbReference type="ARBA" id="ARBA00022723"/>
    </source>
</evidence>
<evidence type="ECO:0000256" key="1">
    <source>
        <dbReference type="ARBA" id="ARBA00002521"/>
    </source>
</evidence>
<dbReference type="PANTHER" id="PTHR43330">
    <property type="entry name" value="METHIONINE AMINOPEPTIDASE"/>
    <property type="match status" value="1"/>
</dbReference>
<evidence type="ECO:0000313" key="8">
    <source>
        <dbReference type="EMBL" id="OGF30715.1"/>
    </source>
</evidence>
<keyword evidence="4 6" id="KW-0479">Metal-binding</keyword>
<organism evidence="8 9">
    <name type="scientific">Candidatus Falkowbacteria bacterium RIFCSPLOWO2_12_FULL_45_13</name>
    <dbReference type="NCBI Taxonomy" id="1797991"/>
    <lineage>
        <taxon>Bacteria</taxon>
        <taxon>Candidatus Falkowiibacteriota</taxon>
    </lineage>
</organism>
<comment type="cofactor">
    <cofactor evidence="6">
        <name>Co(2+)</name>
        <dbReference type="ChEBI" id="CHEBI:48828"/>
    </cofactor>
    <cofactor evidence="6">
        <name>Zn(2+)</name>
        <dbReference type="ChEBI" id="CHEBI:29105"/>
    </cofactor>
    <cofactor evidence="6">
        <name>Mn(2+)</name>
        <dbReference type="ChEBI" id="CHEBI:29035"/>
    </cofactor>
    <cofactor evidence="6">
        <name>Fe(2+)</name>
        <dbReference type="ChEBI" id="CHEBI:29033"/>
    </cofactor>
    <text evidence="6">Binds 2 divalent metal cations per subunit. Has a high-affinity and a low affinity metal-binding site. The true nature of the physiological cofactor is under debate. The enzyme is active with cobalt, zinc, manganese or divalent iron ions. Most likely, methionine aminopeptidases function as mononuclear Fe(2+)-metalloproteases under physiological conditions, and the catalytically relevant metal-binding site has been assigned to the histidine-containing high-affinity site.</text>
</comment>
<protein>
    <recommendedName>
        <fullName evidence="6">Methionine aminopeptidase</fullName>
        <shortName evidence="6">MAP</shortName>
        <shortName evidence="6">MetAP</shortName>
        <ecNumber evidence="6">3.4.11.18</ecNumber>
    </recommendedName>
    <alternativeName>
        <fullName evidence="6">Peptidase M</fullName>
    </alternativeName>
</protein>
<evidence type="ECO:0000259" key="7">
    <source>
        <dbReference type="Pfam" id="PF00557"/>
    </source>
</evidence>
<dbReference type="SUPFAM" id="SSF55920">
    <property type="entry name" value="Creatinase/aminopeptidase"/>
    <property type="match status" value="2"/>
</dbReference>
<name>A0A1F5SVF8_9BACT</name>
<evidence type="ECO:0000313" key="9">
    <source>
        <dbReference type="Proteomes" id="UP000176915"/>
    </source>
</evidence>
<feature type="binding site" evidence="6">
    <location>
        <position position="148"/>
    </location>
    <ligand>
        <name>a divalent metal cation</name>
        <dbReference type="ChEBI" id="CHEBI:60240"/>
        <label>2</label>
        <note>catalytic</note>
    </ligand>
</feature>
<proteinExistence type="inferred from homology"/>
<feature type="binding site" evidence="6">
    <location>
        <position position="219"/>
    </location>
    <ligand>
        <name>substrate</name>
    </ligand>
</feature>
<dbReference type="GO" id="GO:0006508">
    <property type="term" value="P:proteolysis"/>
    <property type="evidence" value="ECO:0007669"/>
    <property type="project" value="UniProtKB-KW"/>
</dbReference>
<reference evidence="8 9" key="1">
    <citation type="journal article" date="2016" name="Nat. Commun.">
        <title>Thousands of microbial genomes shed light on interconnected biogeochemical processes in an aquifer system.</title>
        <authorList>
            <person name="Anantharaman K."/>
            <person name="Brown C.T."/>
            <person name="Hug L.A."/>
            <person name="Sharon I."/>
            <person name="Castelle C.J."/>
            <person name="Probst A.J."/>
            <person name="Thomas B.C."/>
            <person name="Singh A."/>
            <person name="Wilkins M.J."/>
            <person name="Karaoz U."/>
            <person name="Brodie E.L."/>
            <person name="Williams K.H."/>
            <person name="Hubbard S.S."/>
            <person name="Banfield J.F."/>
        </authorList>
    </citation>
    <scope>NUCLEOTIDE SEQUENCE [LARGE SCALE GENOMIC DNA]</scope>
</reference>
<dbReference type="InterPro" id="IPR036005">
    <property type="entry name" value="Creatinase/aminopeptidase-like"/>
</dbReference>
<feature type="binding site" evidence="6">
    <location>
        <position position="212"/>
    </location>
    <ligand>
        <name>a divalent metal cation</name>
        <dbReference type="ChEBI" id="CHEBI:60240"/>
        <label>2</label>
        <note>catalytic</note>
    </ligand>
</feature>
<keyword evidence="5 6" id="KW-0378">Hydrolase</keyword>
<comment type="caution">
    <text evidence="8">The sequence shown here is derived from an EMBL/GenBank/DDBJ whole genome shotgun (WGS) entry which is preliminary data.</text>
</comment>
<feature type="binding site" evidence="6">
    <location>
        <position position="83"/>
    </location>
    <ligand>
        <name>substrate</name>
    </ligand>
</feature>
<feature type="domain" description="Peptidase M24" evidence="7">
    <location>
        <begin position="11"/>
        <end position="109"/>
    </location>
</feature>
<feature type="binding site" evidence="6">
    <location>
        <position position="246"/>
    </location>
    <ligand>
        <name>a divalent metal cation</name>
        <dbReference type="ChEBI" id="CHEBI:60240"/>
        <label>2</label>
        <note>catalytic</note>
    </ligand>
</feature>
<feature type="binding site" evidence="6">
    <location>
        <position position="277"/>
    </location>
    <ligand>
        <name>a divalent metal cation</name>
        <dbReference type="ChEBI" id="CHEBI:60240"/>
        <label>2</label>
        <note>catalytic</note>
    </ligand>
</feature>
<dbReference type="GO" id="GO:0005829">
    <property type="term" value="C:cytosol"/>
    <property type="evidence" value="ECO:0007669"/>
    <property type="project" value="TreeGrafter"/>
</dbReference>
<comment type="function">
    <text evidence="1 6">Removes the N-terminal methionine from nascent proteins. The N-terminal methionine is often cleaved when the second residue in the primary sequence is small and uncharged (Met-Ala-, Cys, Gly, Pro, Ser, Thr, or Val). Requires deformylation of the N(alpha)-formylated initiator methionine before it can be hydrolyzed.</text>
</comment>
<comment type="subunit">
    <text evidence="6">Monomer.</text>
</comment>
<dbReference type="CDD" id="cd01086">
    <property type="entry name" value="MetAP1"/>
    <property type="match status" value="1"/>
</dbReference>
<evidence type="ECO:0000256" key="6">
    <source>
        <dbReference type="HAMAP-Rule" id="MF_01974"/>
    </source>
</evidence>
<gene>
    <name evidence="6" type="primary">map</name>
    <name evidence="8" type="ORF">A3H09_00365</name>
</gene>
<dbReference type="GO" id="GO:0046872">
    <property type="term" value="F:metal ion binding"/>
    <property type="evidence" value="ECO:0007669"/>
    <property type="project" value="UniProtKB-UniRule"/>
</dbReference>
<comment type="similarity">
    <text evidence="6">Belongs to the peptidase M24A family. Methionine aminopeptidase type 1 subfamily.</text>
</comment>
<dbReference type="InterPro" id="IPR002467">
    <property type="entry name" value="Pept_M24A_MAP1"/>
</dbReference>
<keyword evidence="3 6" id="KW-0645">Protease</keyword>
<dbReference type="PANTHER" id="PTHR43330:SF27">
    <property type="entry name" value="METHIONINE AMINOPEPTIDASE"/>
    <property type="match status" value="1"/>
</dbReference>
<dbReference type="GO" id="GO:0070006">
    <property type="term" value="F:metalloaminopeptidase activity"/>
    <property type="evidence" value="ECO:0007669"/>
    <property type="project" value="UniProtKB-UniRule"/>
</dbReference>
<feature type="binding site" evidence="6">
    <location>
        <position position="101"/>
    </location>
    <ligand>
        <name>a divalent metal cation</name>
        <dbReference type="ChEBI" id="CHEBI:60240"/>
        <label>1</label>
    </ligand>
</feature>
<dbReference type="EMBL" id="MFFY01000040">
    <property type="protein sequence ID" value="OGF30715.1"/>
    <property type="molecule type" value="Genomic_DNA"/>
</dbReference>
<dbReference type="Pfam" id="PF00557">
    <property type="entry name" value="Peptidase_M24"/>
    <property type="match status" value="2"/>
</dbReference>
<dbReference type="NCBIfam" id="TIGR00500">
    <property type="entry name" value="met_pdase_I"/>
    <property type="match status" value="1"/>
</dbReference>
<feature type="domain" description="Peptidase M24" evidence="7">
    <location>
        <begin position="143"/>
        <end position="284"/>
    </location>
</feature>
<dbReference type="GO" id="GO:0004239">
    <property type="term" value="F:initiator methionyl aminopeptidase activity"/>
    <property type="evidence" value="ECO:0007669"/>
    <property type="project" value="UniProtKB-UniRule"/>
</dbReference>
<feature type="binding site" evidence="6">
    <location>
        <position position="148"/>
    </location>
    <ligand>
        <name>a divalent metal cation</name>
        <dbReference type="ChEBI" id="CHEBI:60240"/>
        <label>1</label>
    </ligand>
</feature>
<keyword evidence="2 6" id="KW-0031">Aminopeptidase</keyword>
<dbReference type="InterPro" id="IPR000994">
    <property type="entry name" value="Pept_M24"/>
</dbReference>
<feature type="binding site" evidence="6">
    <location>
        <position position="277"/>
    </location>
    <ligand>
        <name>a divalent metal cation</name>
        <dbReference type="ChEBI" id="CHEBI:60240"/>
        <label>1</label>
    </ligand>
</feature>
<sequence length="294" mass="31637">MITIKTDNEIELLRQGGRILGQIMKRLIGEIKPGVTTDHLEEMANFLIGQAGGRPSFKGYQADKNDKPFPTALCVCVNNEVVHAPALPSRELKSGDLITIDLGMEYPAYVKVTAGKSLPASIGSDVANTSAGAVESGKSAGRRGYYTDMAVTVAVGKVSRQAVKLIRVAKQALKLGLEQVRPGNSLNNIGKAIEQHVKRSSDFSVVRDLVGHGVGYELHEDPQVHNYDYAYNKKIILKPGMVLAIEPMVNAGGFEVRTGADGLTVLTADGSLSAQFEHTILVTENGYEILTAYE</sequence>
<evidence type="ECO:0000256" key="3">
    <source>
        <dbReference type="ARBA" id="ARBA00022670"/>
    </source>
</evidence>
<dbReference type="AlphaFoldDB" id="A0A1F5SVF8"/>
<accession>A0A1F5SVF8</accession>
<evidence type="ECO:0000256" key="5">
    <source>
        <dbReference type="ARBA" id="ARBA00022801"/>
    </source>
</evidence>
<evidence type="ECO:0000256" key="2">
    <source>
        <dbReference type="ARBA" id="ARBA00022438"/>
    </source>
</evidence>
<dbReference type="Proteomes" id="UP000176915">
    <property type="component" value="Unassembled WGS sequence"/>
</dbReference>
<dbReference type="EC" id="3.4.11.18" evidence="6"/>